<keyword evidence="2" id="KW-1133">Transmembrane helix</keyword>
<evidence type="ECO:0000313" key="3">
    <source>
        <dbReference type="EMBL" id="KAE9402413.1"/>
    </source>
</evidence>
<dbReference type="AlphaFoldDB" id="A0A6A4HX45"/>
<proteinExistence type="predicted"/>
<name>A0A6A4HX45_9AGAR</name>
<evidence type="ECO:0000313" key="4">
    <source>
        <dbReference type="Proteomes" id="UP000799118"/>
    </source>
</evidence>
<accession>A0A6A4HX45</accession>
<protein>
    <recommendedName>
        <fullName evidence="5">Mid2 domain-containing protein</fullName>
    </recommendedName>
</protein>
<feature type="region of interest" description="Disordered" evidence="1">
    <location>
        <begin position="364"/>
        <end position="391"/>
    </location>
</feature>
<keyword evidence="4" id="KW-1185">Reference proteome</keyword>
<sequence length="391" mass="41643">MQGTPRIYPLGLNTSDLTWQMDYEAGTLIALQVIDADGNTGGVDSVIYTSTGGSTTDCVVSDISSNFTVSNNVTIPSNLSTCDPWGVTVEGGSYPYTFSILSTNSLVVNNITTTSADQDMLVWINRADPNGILFAAASDSTGKYAYATSSAVYTEGSSYFACAGLQSTLTSSNSSDSVSNSTSGPVASPVRSEFRGSGLSTTKIIAIVVPIAAILIAFLGLFLFCRRRRASRMQGSFKKNSKDEYIPRPFQQHNYSDSTGLALLANHNRSNSEDFYDPYSGHFAASFPSLDNARASPSPQPPRGADSIQQDRPITLNESQCPPYQSEIVVQHHDGGATLVREIPPPYGESQQSLPTVGTWSDIMAQESGGSSTTSTTNATGQRPGWSGTKF</sequence>
<dbReference type="OrthoDB" id="2527908at2759"/>
<evidence type="ECO:0008006" key="5">
    <source>
        <dbReference type="Google" id="ProtNLM"/>
    </source>
</evidence>
<organism evidence="3 4">
    <name type="scientific">Gymnopus androsaceus JB14</name>
    <dbReference type="NCBI Taxonomy" id="1447944"/>
    <lineage>
        <taxon>Eukaryota</taxon>
        <taxon>Fungi</taxon>
        <taxon>Dikarya</taxon>
        <taxon>Basidiomycota</taxon>
        <taxon>Agaricomycotina</taxon>
        <taxon>Agaricomycetes</taxon>
        <taxon>Agaricomycetidae</taxon>
        <taxon>Agaricales</taxon>
        <taxon>Marasmiineae</taxon>
        <taxon>Omphalotaceae</taxon>
        <taxon>Gymnopus</taxon>
    </lineage>
</organism>
<gene>
    <name evidence="3" type="ORF">BT96DRAFT_1017651</name>
</gene>
<dbReference type="Proteomes" id="UP000799118">
    <property type="component" value="Unassembled WGS sequence"/>
</dbReference>
<feature type="region of interest" description="Disordered" evidence="1">
    <location>
        <begin position="290"/>
        <end position="309"/>
    </location>
</feature>
<evidence type="ECO:0000256" key="2">
    <source>
        <dbReference type="SAM" id="Phobius"/>
    </source>
</evidence>
<feature type="transmembrane region" description="Helical" evidence="2">
    <location>
        <begin position="204"/>
        <end position="224"/>
    </location>
</feature>
<keyword evidence="2" id="KW-0812">Transmembrane</keyword>
<feature type="compositionally biased region" description="Low complexity" evidence="1">
    <location>
        <begin position="368"/>
        <end position="377"/>
    </location>
</feature>
<evidence type="ECO:0000256" key="1">
    <source>
        <dbReference type="SAM" id="MobiDB-lite"/>
    </source>
</evidence>
<dbReference type="CDD" id="cd12087">
    <property type="entry name" value="TM_EGFR-like"/>
    <property type="match status" value="1"/>
</dbReference>
<dbReference type="EMBL" id="ML769435">
    <property type="protein sequence ID" value="KAE9402413.1"/>
    <property type="molecule type" value="Genomic_DNA"/>
</dbReference>
<keyword evidence="2" id="KW-0472">Membrane</keyword>
<reference evidence="3" key="1">
    <citation type="journal article" date="2019" name="Environ. Microbiol.">
        <title>Fungal ecological strategies reflected in gene transcription - a case study of two litter decomposers.</title>
        <authorList>
            <person name="Barbi F."/>
            <person name="Kohler A."/>
            <person name="Barry K."/>
            <person name="Baskaran P."/>
            <person name="Daum C."/>
            <person name="Fauchery L."/>
            <person name="Ihrmark K."/>
            <person name="Kuo A."/>
            <person name="LaButti K."/>
            <person name="Lipzen A."/>
            <person name="Morin E."/>
            <person name="Grigoriev I.V."/>
            <person name="Henrissat B."/>
            <person name="Lindahl B."/>
            <person name="Martin F."/>
        </authorList>
    </citation>
    <scope>NUCLEOTIDE SEQUENCE</scope>
    <source>
        <strain evidence="3">JB14</strain>
    </source>
</reference>